<evidence type="ECO:0000256" key="1">
    <source>
        <dbReference type="SAM" id="MobiDB-lite"/>
    </source>
</evidence>
<proteinExistence type="predicted"/>
<protein>
    <submittedName>
        <fullName evidence="2">Uncharacterized protein</fullName>
    </submittedName>
</protein>
<name>A0AAN8P188_POLSC</name>
<evidence type="ECO:0000313" key="3">
    <source>
        <dbReference type="Proteomes" id="UP001372834"/>
    </source>
</evidence>
<reference evidence="2 3" key="1">
    <citation type="submission" date="2023-10" db="EMBL/GenBank/DDBJ databases">
        <title>Genomes of two closely related lineages of the louse Polyplax serrata with different host specificities.</title>
        <authorList>
            <person name="Martinu J."/>
            <person name="Tarabai H."/>
            <person name="Stefka J."/>
            <person name="Hypsa V."/>
        </authorList>
    </citation>
    <scope>NUCLEOTIDE SEQUENCE [LARGE SCALE GENOMIC DNA]</scope>
    <source>
        <strain evidence="2">HR10_N</strain>
    </source>
</reference>
<feature type="compositionally biased region" description="Basic residues" evidence="1">
    <location>
        <begin position="45"/>
        <end position="73"/>
    </location>
</feature>
<evidence type="ECO:0000313" key="2">
    <source>
        <dbReference type="EMBL" id="KAK6626053.1"/>
    </source>
</evidence>
<dbReference type="AlphaFoldDB" id="A0AAN8P188"/>
<comment type="caution">
    <text evidence="2">The sequence shown here is derived from an EMBL/GenBank/DDBJ whole genome shotgun (WGS) entry which is preliminary data.</text>
</comment>
<organism evidence="2 3">
    <name type="scientific">Polyplax serrata</name>
    <name type="common">Common mouse louse</name>
    <dbReference type="NCBI Taxonomy" id="468196"/>
    <lineage>
        <taxon>Eukaryota</taxon>
        <taxon>Metazoa</taxon>
        <taxon>Ecdysozoa</taxon>
        <taxon>Arthropoda</taxon>
        <taxon>Hexapoda</taxon>
        <taxon>Insecta</taxon>
        <taxon>Pterygota</taxon>
        <taxon>Neoptera</taxon>
        <taxon>Paraneoptera</taxon>
        <taxon>Psocodea</taxon>
        <taxon>Troctomorpha</taxon>
        <taxon>Phthiraptera</taxon>
        <taxon>Anoplura</taxon>
        <taxon>Polyplacidae</taxon>
        <taxon>Polyplax</taxon>
    </lineage>
</organism>
<dbReference type="EMBL" id="JAWJWE010000037">
    <property type="protein sequence ID" value="KAK6626053.1"/>
    <property type="molecule type" value="Genomic_DNA"/>
</dbReference>
<dbReference type="Proteomes" id="UP001372834">
    <property type="component" value="Unassembled WGS sequence"/>
</dbReference>
<accession>A0AAN8P188</accession>
<sequence>MVRKVSSVVVVIKNQQTTIVTLNIQIPFHSRKQPLPLLTNCIVHSRGKKKEKKKEKKKRQQQQQHPHHQKRKR</sequence>
<feature type="region of interest" description="Disordered" evidence="1">
    <location>
        <begin position="40"/>
        <end position="73"/>
    </location>
</feature>
<gene>
    <name evidence="2" type="ORF">RUM43_006357</name>
</gene>